<name>A0A0S4XQ64_9BACT</name>
<feature type="domain" description="PpiC" evidence="3">
    <location>
        <begin position="130"/>
        <end position="227"/>
    </location>
</feature>
<reference evidence="4" key="1">
    <citation type="submission" date="2015-11" db="EMBL/GenBank/DDBJ databases">
        <authorList>
            <person name="Zhang Y."/>
            <person name="Guo Z."/>
        </authorList>
    </citation>
    <scope>NUCLEOTIDE SEQUENCE</scope>
    <source>
        <strain evidence="4">BN30871</strain>
    </source>
</reference>
<organism evidence="4">
    <name type="scientific">Sulfurovum sp. enrichment culture clone C5</name>
    <dbReference type="NCBI Taxonomy" id="497650"/>
    <lineage>
        <taxon>Bacteria</taxon>
        <taxon>Pseudomonadati</taxon>
        <taxon>Campylobacterota</taxon>
        <taxon>Epsilonproteobacteria</taxon>
        <taxon>Campylobacterales</taxon>
        <taxon>Sulfurovaceae</taxon>
        <taxon>Sulfurovum</taxon>
        <taxon>environmental samples</taxon>
    </lineage>
</organism>
<gene>
    <name evidence="4" type="ORF">BN3087_850017</name>
</gene>
<protein>
    <submittedName>
        <fullName evidence="4">Putative peptidyl-prolyl cis-trans isomerase/foldase, PrsA</fullName>
        <ecNumber evidence="4">5.2.1.8</ecNumber>
    </submittedName>
</protein>
<dbReference type="InterPro" id="IPR046357">
    <property type="entry name" value="PPIase_dom_sf"/>
</dbReference>
<accession>A0A0S4XQ64</accession>
<dbReference type="EMBL" id="FAXN01000090">
    <property type="protein sequence ID" value="CUV66474.1"/>
    <property type="molecule type" value="Genomic_DNA"/>
</dbReference>
<dbReference type="GO" id="GO:0003755">
    <property type="term" value="F:peptidyl-prolyl cis-trans isomerase activity"/>
    <property type="evidence" value="ECO:0007669"/>
    <property type="project" value="UniProtKB-KW"/>
</dbReference>
<keyword evidence="2" id="KW-0732">Signal</keyword>
<evidence type="ECO:0000256" key="1">
    <source>
        <dbReference type="PROSITE-ProRule" id="PRU00278"/>
    </source>
</evidence>
<keyword evidence="1 4" id="KW-0413">Isomerase</keyword>
<dbReference type="EC" id="5.2.1.8" evidence="4"/>
<dbReference type="Gene3D" id="3.10.50.40">
    <property type="match status" value="1"/>
</dbReference>
<dbReference type="PANTHER" id="PTHR47245:SF2">
    <property type="entry name" value="PEPTIDYL-PROLYL CIS-TRANS ISOMERASE HP_0175-RELATED"/>
    <property type="match status" value="1"/>
</dbReference>
<feature type="signal peptide" evidence="2">
    <location>
        <begin position="1"/>
        <end position="19"/>
    </location>
</feature>
<keyword evidence="1" id="KW-0697">Rotamase</keyword>
<dbReference type="Gene3D" id="1.10.8.1040">
    <property type="match status" value="1"/>
</dbReference>
<dbReference type="InterPro" id="IPR027304">
    <property type="entry name" value="Trigger_fact/SurA_dom_sf"/>
</dbReference>
<dbReference type="PROSITE" id="PS50198">
    <property type="entry name" value="PPIC_PPIASE_2"/>
    <property type="match status" value="1"/>
</dbReference>
<dbReference type="SUPFAM" id="SSF109998">
    <property type="entry name" value="Triger factor/SurA peptide-binding domain-like"/>
    <property type="match status" value="1"/>
</dbReference>
<dbReference type="SUPFAM" id="SSF54534">
    <property type="entry name" value="FKBP-like"/>
    <property type="match status" value="1"/>
</dbReference>
<dbReference type="Pfam" id="PF00639">
    <property type="entry name" value="Rotamase"/>
    <property type="match status" value="1"/>
</dbReference>
<sequence length="277" mass="31521">MNLFTKLFLLILFSISVNADVVLARVNGVVITENNAKDFLKTTNVSLDYSKLSKEQKIDILQKMVQKELFLQAAKKEKIENSPEFLKELEMLKKELMLNMWVKKQMNYMIVSDGEAKAFYKQNLKSFIEPTKIRASHILVKSETDAKNIISALKHLKGKILKDTFVLIAKDRSIDTQNRSNGGDLGEFSKNEMSADFSNAAWNLKAGTISLKPIQTPQGYHIIYVEERISPKAVSYEKVKPQIVALIKQQQLKKYLSQLSGELGKKAKIEVIPRNIK</sequence>
<evidence type="ECO:0000256" key="2">
    <source>
        <dbReference type="SAM" id="SignalP"/>
    </source>
</evidence>
<proteinExistence type="predicted"/>
<evidence type="ECO:0000259" key="3">
    <source>
        <dbReference type="PROSITE" id="PS50198"/>
    </source>
</evidence>
<dbReference type="PANTHER" id="PTHR47245">
    <property type="entry name" value="PEPTIDYLPROLYL ISOMERASE"/>
    <property type="match status" value="1"/>
</dbReference>
<dbReference type="AlphaFoldDB" id="A0A0S4XQ64"/>
<evidence type="ECO:0000313" key="4">
    <source>
        <dbReference type="EMBL" id="CUV66474.1"/>
    </source>
</evidence>
<feature type="chain" id="PRO_5007786999" evidence="2">
    <location>
        <begin position="20"/>
        <end position="277"/>
    </location>
</feature>
<dbReference type="InterPro" id="IPR000297">
    <property type="entry name" value="PPIase_PpiC"/>
</dbReference>
<dbReference type="InterPro" id="IPR050245">
    <property type="entry name" value="PrsA_foldase"/>
</dbReference>